<accession>A0ABY5X9M2</accession>
<proteinExistence type="predicted"/>
<keyword evidence="2" id="KW-1185">Reference proteome</keyword>
<evidence type="ECO:0008006" key="3">
    <source>
        <dbReference type="Google" id="ProtNLM"/>
    </source>
</evidence>
<dbReference type="Proteomes" id="UP001058553">
    <property type="component" value="Chromosome"/>
</dbReference>
<protein>
    <recommendedName>
        <fullName evidence="3">Prophage protein</fullName>
    </recommendedName>
</protein>
<evidence type="ECO:0000313" key="2">
    <source>
        <dbReference type="Proteomes" id="UP001058553"/>
    </source>
</evidence>
<name>A0ABY5X9M2_ERWPY</name>
<dbReference type="EMBL" id="CP103445">
    <property type="protein sequence ID" value="UWS33709.1"/>
    <property type="molecule type" value="Genomic_DNA"/>
</dbReference>
<gene>
    <name evidence="1" type="ORF">NYP84_00275</name>
</gene>
<dbReference type="RefSeq" id="WP_259826013.1">
    <property type="nucleotide sequence ID" value="NZ_CP103445.1"/>
</dbReference>
<organism evidence="1 2">
    <name type="scientific">Erwinia pyrifoliae</name>
    <dbReference type="NCBI Taxonomy" id="79967"/>
    <lineage>
        <taxon>Bacteria</taxon>
        <taxon>Pseudomonadati</taxon>
        <taxon>Pseudomonadota</taxon>
        <taxon>Gammaproteobacteria</taxon>
        <taxon>Enterobacterales</taxon>
        <taxon>Erwiniaceae</taxon>
        <taxon>Erwinia</taxon>
    </lineage>
</organism>
<evidence type="ECO:0000313" key="1">
    <source>
        <dbReference type="EMBL" id="UWS33709.1"/>
    </source>
</evidence>
<reference evidence="1" key="1">
    <citation type="submission" date="2022-07" db="EMBL/GenBank/DDBJ databases">
        <title>Genetic diversity of Erwinia pyrifoliae.</title>
        <authorList>
            <person name="Park D.S."/>
            <person name="Ham H."/>
        </authorList>
    </citation>
    <scope>NUCLEOTIDE SEQUENCE</scope>
    <source>
        <strain evidence="1">CP201486</strain>
    </source>
</reference>
<sequence length="58" mass="6460">MIRSDTHAKNDALDALEKIKILTEAALFLTHNDTERDAQSELIGVINDLAIRVLEASR</sequence>